<proteinExistence type="predicted"/>
<dbReference type="RefSeq" id="WP_231012275.1">
    <property type="nucleotide sequence ID" value="NZ_BAAAEW010000033.1"/>
</dbReference>
<comment type="caution">
    <text evidence="4">The sequence shown here is derived from an EMBL/GenBank/DDBJ whole genome shotgun (WGS) entry which is preliminary data.</text>
</comment>
<reference evidence="5" key="1">
    <citation type="journal article" date="2019" name="Int. J. Syst. Evol. Microbiol.">
        <title>The Global Catalogue of Microorganisms (GCM) 10K type strain sequencing project: providing services to taxonomists for standard genome sequencing and annotation.</title>
        <authorList>
            <consortium name="The Broad Institute Genomics Platform"/>
            <consortium name="The Broad Institute Genome Sequencing Center for Infectious Disease"/>
            <person name="Wu L."/>
            <person name="Ma J."/>
        </authorList>
    </citation>
    <scope>NUCLEOTIDE SEQUENCE [LARGE SCALE GENOMIC DNA]</scope>
    <source>
        <strain evidence="5">JCM 15503</strain>
    </source>
</reference>
<dbReference type="Pfam" id="PF13385">
    <property type="entry name" value="Laminin_G_3"/>
    <property type="match status" value="1"/>
</dbReference>
<evidence type="ECO:0000256" key="2">
    <source>
        <dbReference type="SAM" id="SignalP"/>
    </source>
</evidence>
<evidence type="ECO:0000259" key="3">
    <source>
        <dbReference type="Pfam" id="PF20419"/>
    </source>
</evidence>
<feature type="chain" id="PRO_5046811692" description="DUF6701 domain-containing protein" evidence="2">
    <location>
        <begin position="36"/>
        <end position="1234"/>
    </location>
</feature>
<dbReference type="SUPFAM" id="SSF49899">
    <property type="entry name" value="Concanavalin A-like lectins/glucanases"/>
    <property type="match status" value="1"/>
</dbReference>
<accession>A0ABP3VKE4</accession>
<evidence type="ECO:0000256" key="1">
    <source>
        <dbReference type="SAM" id="MobiDB-lite"/>
    </source>
</evidence>
<dbReference type="InterPro" id="IPR046524">
    <property type="entry name" value="DUF6701"/>
</dbReference>
<keyword evidence="2" id="KW-0732">Signal</keyword>
<evidence type="ECO:0000313" key="4">
    <source>
        <dbReference type="EMBL" id="GAA0762197.1"/>
    </source>
</evidence>
<dbReference type="InterPro" id="IPR013320">
    <property type="entry name" value="ConA-like_dom_sf"/>
</dbReference>
<organism evidence="4 5">
    <name type="scientific">Ideonella azotifigens</name>
    <dbReference type="NCBI Taxonomy" id="513160"/>
    <lineage>
        <taxon>Bacteria</taxon>
        <taxon>Pseudomonadati</taxon>
        <taxon>Pseudomonadota</taxon>
        <taxon>Betaproteobacteria</taxon>
        <taxon>Burkholderiales</taxon>
        <taxon>Sphaerotilaceae</taxon>
        <taxon>Ideonella</taxon>
    </lineage>
</organism>
<feature type="signal peptide" evidence="2">
    <location>
        <begin position="1"/>
        <end position="35"/>
    </location>
</feature>
<name>A0ABP3VKE4_9BURK</name>
<protein>
    <recommendedName>
        <fullName evidence="3">DUF6701 domain-containing protein</fullName>
    </recommendedName>
</protein>
<feature type="region of interest" description="Disordered" evidence="1">
    <location>
        <begin position="532"/>
        <end position="553"/>
    </location>
</feature>
<dbReference type="Proteomes" id="UP001500279">
    <property type="component" value="Unassembled WGS sequence"/>
</dbReference>
<sequence>MPMTPGGFLFLARCGGLARWLAMAWLCLALMPAQAATYTFRSDTYSWESAANTITWDKSCTGYPNDDDKATISFTGGFTFPFAGSSYGSVRVLANGMLQFGPDAGLHRTYTNTTLPVAAPAAYGSGCAAATPTAVLLVYWTDLDPGRSTSGGVTWELKGSAPNRRLVVSWNNVYQYNTTTPYTFQAVLYESGEFKYQYGNANASGSNATIGVEVNSSDYTLYSFNSGYNANGSAIRWFLPSGTPTKLAEYRMDESAWNGTAGEVADSTGHGYNGVRVGSATATSSIAQVCRSLDVPANTSSTVNAVDTALDVDSAVGASGSIAFWLREDTAWNNGTAAMLMDATASASYPFYLMRNGTGSLRFAVADDAGTALVATTATRTTAANTWVHVVITWRLASGTNQSTLRIYVNGTLGATTNGTTNGSLSTTLNSLFIGDNRSTALPAGATANSAAGLIDEVQVYNYELSAAEVLLTMNATHGCPPPLDHIEITAGSSSGSTCAPASITLRACSNTSCSALLTSYTGTVNLSSSSNRGDWSAGSTSPPQGTLANGTANDGTANYMFSTADTGQATLQFSHSLAQDVSLGAVDSTLPATANSVGPIAFRDNAFVFAEDLANKVAGSDVAVARRPHDMTLSLFKKDPTTGSCGVATDFSGSRNLKLWRTDSGTTGSWTAPSIVSPALSIPATQPAASNLALNFTSGVASFNLGSTDIGRYSLNVRDDSLSHAATAITGASNILTVRPFVILVSGLDYGSLHNPNGAAPTDAVFAPAGAAFAATVAAYAWDGSMTANGTDAGNTGSPASSATQAQLTAGGRTASFASPVTLSPAAASQTPAGGTLGSLGNGALAAGNFSSGSATASNLRYSEVGSFLLNTVGVVTGFLGSALNLDAVVVNNAGTQNARIGRFVPAGFALSGGSLGYRPAAACSPAAGFNYLDEPFRLGFTLTAQNAQGATTANYTGSFARLDPGSAGSWNLAGVASASGGGNSAAFATTGSPARLSVSAGSGSWSNGVASNVQLSAQVSRTTPADGPFSASFGIAPVDSDGVKMLAYDLDTNLPADGTSDHTQLASIVLRHGRLRLLNAIGAADRALSMPLQAQYWNGSAWAPNTLDSCTKVPATAVNFGNYRKTLTAADTNLVATSITLSAGQASLVLNAPTATHRGSVDVALSLGSTAADVSCLQPWTPGTGDAASTGASLAYLRGAWCGAGTDKDPTARASFGLYRGADPLIFSRENY</sequence>
<evidence type="ECO:0000313" key="5">
    <source>
        <dbReference type="Proteomes" id="UP001500279"/>
    </source>
</evidence>
<gene>
    <name evidence="4" type="ORF">GCM10009107_46420</name>
</gene>
<keyword evidence="5" id="KW-1185">Reference proteome</keyword>
<dbReference type="Gene3D" id="2.60.120.200">
    <property type="match status" value="1"/>
</dbReference>
<dbReference type="EMBL" id="BAAAEW010000033">
    <property type="protein sequence ID" value="GAA0762197.1"/>
    <property type="molecule type" value="Genomic_DNA"/>
</dbReference>
<feature type="domain" description="DUF6701" evidence="3">
    <location>
        <begin position="625"/>
        <end position="1232"/>
    </location>
</feature>
<dbReference type="Pfam" id="PF20419">
    <property type="entry name" value="DUF6701"/>
    <property type="match status" value="1"/>
</dbReference>